<dbReference type="GO" id="GO:0004045">
    <property type="term" value="F:peptidyl-tRNA hydrolase activity"/>
    <property type="evidence" value="ECO:0007669"/>
    <property type="project" value="UniProtKB-EC"/>
</dbReference>
<dbReference type="GO" id="GO:0000049">
    <property type="term" value="F:tRNA binding"/>
    <property type="evidence" value="ECO:0007669"/>
    <property type="project" value="UniProtKB-KW"/>
</dbReference>
<evidence type="ECO:0000256" key="2">
    <source>
        <dbReference type="ARBA" id="ARBA00022555"/>
    </source>
</evidence>
<dbReference type="PANTHER" id="PTHR17224:SF1">
    <property type="entry name" value="PEPTIDYL-TRNA HYDROLASE"/>
    <property type="match status" value="1"/>
</dbReference>
<evidence type="ECO:0000256" key="3">
    <source>
        <dbReference type="ARBA" id="ARBA00022801"/>
    </source>
</evidence>
<dbReference type="PANTHER" id="PTHR17224">
    <property type="entry name" value="PEPTIDYL-TRNA HYDROLASE"/>
    <property type="match status" value="1"/>
</dbReference>
<keyword evidence="4" id="KW-0694">RNA-binding</keyword>
<dbReference type="EMBL" id="JBCGBO010000005">
    <property type="protein sequence ID" value="KAK9198913.1"/>
    <property type="molecule type" value="Genomic_DNA"/>
</dbReference>
<evidence type="ECO:0000313" key="7">
    <source>
        <dbReference type="EMBL" id="KAK9198913.1"/>
    </source>
</evidence>
<dbReference type="SUPFAM" id="SSF53178">
    <property type="entry name" value="Peptidyl-tRNA hydrolase-like"/>
    <property type="match status" value="1"/>
</dbReference>
<protein>
    <recommendedName>
        <fullName evidence="1">peptidyl-tRNA hydrolase</fullName>
        <ecNumber evidence="1">3.1.1.29</ecNumber>
    </recommendedName>
</protein>
<reference evidence="7 8" key="1">
    <citation type="submission" date="2024-05" db="EMBL/GenBank/DDBJ databases">
        <title>Haplotype-resolved chromosome-level genome assembly of Huyou (Citrus changshanensis).</title>
        <authorList>
            <person name="Miao C."/>
            <person name="Chen W."/>
            <person name="Wu Y."/>
            <person name="Wang L."/>
            <person name="Zhao S."/>
            <person name="Grierson D."/>
            <person name="Xu C."/>
            <person name="Chen K."/>
        </authorList>
    </citation>
    <scope>NUCLEOTIDE SEQUENCE [LARGE SCALE GENOMIC DNA]</scope>
    <source>
        <strain evidence="7">01-14</strain>
        <tissue evidence="7">Leaf</tissue>
    </source>
</reference>
<keyword evidence="3" id="KW-0378">Hydrolase</keyword>
<keyword evidence="2" id="KW-0820">tRNA-binding</keyword>
<evidence type="ECO:0000256" key="5">
    <source>
        <dbReference type="ARBA" id="ARBA00038063"/>
    </source>
</evidence>
<dbReference type="FunFam" id="3.40.50.1470:FF:000001">
    <property type="entry name" value="Peptidyl-tRNA hydrolase"/>
    <property type="match status" value="1"/>
</dbReference>
<dbReference type="InterPro" id="IPR018171">
    <property type="entry name" value="Pept_tRNA_hydro_CS"/>
</dbReference>
<dbReference type="InterPro" id="IPR036416">
    <property type="entry name" value="Pept_tRNA_hydro_sf"/>
</dbReference>
<dbReference type="NCBIfam" id="TIGR00447">
    <property type="entry name" value="pth"/>
    <property type="match status" value="1"/>
</dbReference>
<dbReference type="HAMAP" id="MF_00083">
    <property type="entry name" value="Pept_tRNA_hydro_bact"/>
    <property type="match status" value="1"/>
</dbReference>
<dbReference type="InterPro" id="IPR001328">
    <property type="entry name" value="Pept_tRNA_hydro"/>
</dbReference>
<accession>A0AAP0M7S7</accession>
<comment type="caution">
    <text evidence="7">The sequence shown here is derived from an EMBL/GenBank/DDBJ whole genome shotgun (WGS) entry which is preliminary data.</text>
</comment>
<organism evidence="7 8">
    <name type="scientific">Citrus x changshan-huyou</name>
    <dbReference type="NCBI Taxonomy" id="2935761"/>
    <lineage>
        <taxon>Eukaryota</taxon>
        <taxon>Viridiplantae</taxon>
        <taxon>Streptophyta</taxon>
        <taxon>Embryophyta</taxon>
        <taxon>Tracheophyta</taxon>
        <taxon>Spermatophyta</taxon>
        <taxon>Magnoliopsida</taxon>
        <taxon>eudicotyledons</taxon>
        <taxon>Gunneridae</taxon>
        <taxon>Pentapetalae</taxon>
        <taxon>rosids</taxon>
        <taxon>malvids</taxon>
        <taxon>Sapindales</taxon>
        <taxon>Rutaceae</taxon>
        <taxon>Aurantioideae</taxon>
        <taxon>Citrus</taxon>
    </lineage>
</organism>
<gene>
    <name evidence="7" type="ORF">WN944_014099</name>
</gene>
<sequence>MKFANTLTASISAVRFPNIHHSIRFPLKHSPLCCWGRRTRMSRSPSNSTIRNFSSSISNEESLVSPKPKQQQQHPWLIVGLGNPGKQYNGTRHNVGFEMVDAIAEAEGISMSSVNFKAHFGKGFIGNVPVMLAKPQTFMNASGQSVGSIVSYYKIPLKQVLVIFDDLDLPFSKMRLLPKGGHGGHNGMRSIIDHFKGSREFPRLRIGIGRPPGKMDSVNFVLRPFSKQERQELGFTFQQGVEAVRILLLEGFNKAATFVNTAKPMEQLS</sequence>
<dbReference type="Pfam" id="PF01195">
    <property type="entry name" value="Pept_tRNA_hydro"/>
    <property type="match status" value="1"/>
</dbReference>
<dbReference type="EC" id="3.1.1.29" evidence="1"/>
<evidence type="ECO:0000256" key="4">
    <source>
        <dbReference type="ARBA" id="ARBA00022884"/>
    </source>
</evidence>
<keyword evidence="8" id="KW-1185">Reference proteome</keyword>
<dbReference type="PROSITE" id="PS01196">
    <property type="entry name" value="PEPT_TRNA_HYDROL_2"/>
    <property type="match status" value="1"/>
</dbReference>
<dbReference type="AlphaFoldDB" id="A0AAP0M7S7"/>
<evidence type="ECO:0000313" key="8">
    <source>
        <dbReference type="Proteomes" id="UP001428341"/>
    </source>
</evidence>
<proteinExistence type="inferred from homology"/>
<evidence type="ECO:0000256" key="6">
    <source>
        <dbReference type="RuleBase" id="RU004320"/>
    </source>
</evidence>
<dbReference type="Proteomes" id="UP001428341">
    <property type="component" value="Unassembled WGS sequence"/>
</dbReference>
<name>A0AAP0M7S7_9ROSI</name>
<comment type="similarity">
    <text evidence="5 6">Belongs to the PTH family.</text>
</comment>
<dbReference type="Gene3D" id="3.40.50.1470">
    <property type="entry name" value="Peptidyl-tRNA hydrolase"/>
    <property type="match status" value="1"/>
</dbReference>
<evidence type="ECO:0000256" key="1">
    <source>
        <dbReference type="ARBA" id="ARBA00013260"/>
    </source>
</evidence>
<dbReference type="PROSITE" id="PS01195">
    <property type="entry name" value="PEPT_TRNA_HYDROL_1"/>
    <property type="match status" value="1"/>
</dbReference>